<dbReference type="EMBL" id="RQJO01000009">
    <property type="protein sequence ID" value="RRB02652.1"/>
    <property type="molecule type" value="Genomic_DNA"/>
</dbReference>
<feature type="transmembrane region" description="Helical" evidence="1">
    <location>
        <begin position="562"/>
        <end position="588"/>
    </location>
</feature>
<dbReference type="OrthoDB" id="88903at2"/>
<dbReference type="InterPro" id="IPR027417">
    <property type="entry name" value="P-loop_NTPase"/>
</dbReference>
<comment type="caution">
    <text evidence="3">The sequence shown here is derived from an EMBL/GenBank/DDBJ whole genome shotgun (WGS) entry which is preliminary data.</text>
</comment>
<keyword evidence="4" id="KW-1185">Reference proteome</keyword>
<feature type="domain" description="KAP NTPase" evidence="2">
    <location>
        <begin position="346"/>
        <end position="862"/>
    </location>
</feature>
<keyword evidence="1" id="KW-1133">Transmembrane helix</keyword>
<evidence type="ECO:0000313" key="4">
    <source>
        <dbReference type="Proteomes" id="UP000271925"/>
    </source>
</evidence>
<dbReference type="Pfam" id="PF07693">
    <property type="entry name" value="KAP_NTPase"/>
    <property type="match status" value="1"/>
</dbReference>
<organism evidence="3 4">
    <name type="scientific">Larkinella rosea</name>
    <dbReference type="NCBI Taxonomy" id="2025312"/>
    <lineage>
        <taxon>Bacteria</taxon>
        <taxon>Pseudomonadati</taxon>
        <taxon>Bacteroidota</taxon>
        <taxon>Cytophagia</taxon>
        <taxon>Cytophagales</taxon>
        <taxon>Spirosomataceae</taxon>
        <taxon>Larkinella</taxon>
    </lineage>
</organism>
<dbReference type="Proteomes" id="UP000271925">
    <property type="component" value="Unassembled WGS sequence"/>
</dbReference>
<name>A0A3P1BNK0_9BACT</name>
<dbReference type="SUPFAM" id="SSF52540">
    <property type="entry name" value="P-loop containing nucleoside triphosphate hydrolases"/>
    <property type="match status" value="1"/>
</dbReference>
<reference evidence="3 4" key="1">
    <citation type="submission" date="2018-11" db="EMBL/GenBank/DDBJ databases">
        <authorList>
            <person name="Zhou Z."/>
            <person name="Wang G."/>
        </authorList>
    </citation>
    <scope>NUCLEOTIDE SEQUENCE [LARGE SCALE GENOMIC DNA]</scope>
    <source>
        <strain evidence="3 4">KCTC52004</strain>
    </source>
</reference>
<keyword evidence="1" id="KW-0812">Transmembrane</keyword>
<evidence type="ECO:0000313" key="3">
    <source>
        <dbReference type="EMBL" id="RRB02652.1"/>
    </source>
</evidence>
<keyword evidence="1" id="KW-0472">Membrane</keyword>
<gene>
    <name evidence="3" type="ORF">EHT25_19595</name>
</gene>
<sequence>MSSISNAPDSMNFQSQVFTALGSLFNQEADLLIIPRSDQGILSDSFRVGLDALNPDYLAEAQKPSTLGLVQLENRSEKDKPKVAYATTFSGSGKITEELILDLGRGIIDLAAQTNCKTVAVPLLGSGKGSLDPKLVYNALTLVFSQVSLPIQFTLVIYEIAHYETITGRKVSATVRQTGTNMVQKRTCTSLELALDILSRHRNYANNTGDQVTSDPAFSGDRQPLLHWFEALFRLLPVERVARLDGHDVIAGLAIIDDALRRHLLKNDFLRKLLEEMSPKLENLLEANELKQYQLKYPATVKVPFDEAVFLAQNEDVPLPAPPTASGLRKMLTNDAWATKDLLGYELYATAISGMIIEDNHQTNPPLTVAILAPWGQGKTTLMRYIEKNIRAKRKEVREKQLNEKTNPTEEERAELDELVENRLTEKRQQQGELSGQENDLLAEIAGRKTVEKANEKISDSFAENGKKRFNQITANIGNLLDWLKKTPADSAPIPFPTVWFNPWKHQNSEQVWAGMALSMINQLVEYLPGSEREKFWFQLNLKRVNSNVIKNRIYRNIVNEFLTSMTLGFVLISSVLFGGFITLGWWLSNGMTGGVLGGLVGFVLPVLGKFWESRRTVLSESLEKSFADIVTEPKYENRVGYFQEVETDLERVFSLLVSAQTPAVIFIDDLDRCSPDVTAEVIEAINQIINGSYSDKCYFVIGMDAKMVAASLDKKYSSLVEKLMDEKNRFGDIGYYFLDKFIQLPFVLPTLDDTVRSVLLNNLFDSSEKKELVNKVLKDNELEIIEAASKNASNLVPTEEVSELFKQNPEAGKRFIENRVVQKITDSAEIVNQVREFLPYLGSSPRVLKRFVNMFRFYYSYQELRKLKNEPAASPSALAKWLLLCVRCPQLVRFVQQERADKFVLSTKAGAKAARFDELVQDFHTVQLGGKRRKLQSADVIKWQETITALDVPNFEWLKDEEVLTILLYDHDGDGKLANAISCNVW</sequence>
<dbReference type="PANTHER" id="PTHR22674">
    <property type="entry name" value="NTPASE, KAP FAMILY P-LOOP DOMAIN-CONTAINING 1"/>
    <property type="match status" value="1"/>
</dbReference>
<feature type="transmembrane region" description="Helical" evidence="1">
    <location>
        <begin position="594"/>
        <end position="612"/>
    </location>
</feature>
<evidence type="ECO:0000259" key="2">
    <source>
        <dbReference type="Pfam" id="PF07693"/>
    </source>
</evidence>
<dbReference type="InterPro" id="IPR011646">
    <property type="entry name" value="KAP_P-loop"/>
</dbReference>
<dbReference type="AlphaFoldDB" id="A0A3P1BNK0"/>
<proteinExistence type="predicted"/>
<dbReference type="PANTHER" id="PTHR22674:SF6">
    <property type="entry name" value="NTPASE KAP FAMILY P-LOOP DOMAIN-CONTAINING PROTEIN 1"/>
    <property type="match status" value="1"/>
</dbReference>
<dbReference type="InterPro" id="IPR052754">
    <property type="entry name" value="NTPase_KAP_P-loop"/>
</dbReference>
<protein>
    <recommendedName>
        <fullName evidence="2">KAP NTPase domain-containing protein</fullName>
    </recommendedName>
</protein>
<accession>A0A3P1BNK0</accession>
<evidence type="ECO:0000256" key="1">
    <source>
        <dbReference type="SAM" id="Phobius"/>
    </source>
</evidence>